<dbReference type="EMBL" id="FOHK01000005">
    <property type="protein sequence ID" value="SET22302.1"/>
    <property type="molecule type" value="Genomic_DNA"/>
</dbReference>
<reference evidence="2 3" key="1">
    <citation type="submission" date="2016-10" db="EMBL/GenBank/DDBJ databases">
        <authorList>
            <person name="de Groot N.N."/>
        </authorList>
    </citation>
    <scope>NUCLEOTIDE SEQUENCE [LARGE SCALE GENOMIC DNA]</scope>
    <source>
        <strain evidence="2 3">DSM 19706</strain>
    </source>
</reference>
<evidence type="ECO:0000313" key="3">
    <source>
        <dbReference type="Proteomes" id="UP000199308"/>
    </source>
</evidence>
<dbReference type="Proteomes" id="UP000199308">
    <property type="component" value="Unassembled WGS sequence"/>
</dbReference>
<dbReference type="RefSeq" id="WP_143047936.1">
    <property type="nucleotide sequence ID" value="NZ_FOHK01000005.1"/>
</dbReference>
<feature type="signal peptide" evidence="1">
    <location>
        <begin position="1"/>
        <end position="17"/>
    </location>
</feature>
<dbReference type="AlphaFoldDB" id="A0A1I0CRX9"/>
<keyword evidence="3" id="KW-1185">Reference proteome</keyword>
<evidence type="ECO:0000313" key="2">
    <source>
        <dbReference type="EMBL" id="SET22302.1"/>
    </source>
</evidence>
<dbReference type="OrthoDB" id="5737916at2"/>
<name>A0A1I0CRX9_THASX</name>
<organism evidence="2 3">
    <name type="scientific">Thalassotalea agarivorans</name>
    <name type="common">Thalassomonas agarivorans</name>
    <dbReference type="NCBI Taxonomy" id="349064"/>
    <lineage>
        <taxon>Bacteria</taxon>
        <taxon>Pseudomonadati</taxon>
        <taxon>Pseudomonadota</taxon>
        <taxon>Gammaproteobacteria</taxon>
        <taxon>Alteromonadales</taxon>
        <taxon>Colwelliaceae</taxon>
        <taxon>Thalassotalea</taxon>
    </lineage>
</organism>
<evidence type="ECO:0008006" key="4">
    <source>
        <dbReference type="Google" id="ProtNLM"/>
    </source>
</evidence>
<sequence length="180" mass="20551">MRYLMLTVLAVFLSACAKPVTSLSADEDKQLTNESGYLLIGVSTNRNIKSISISGPKNIFLTHKDLKAGTKYILTDLPSGTYTIDKIRYNNFWTDETIDDDAWSFDIQDQKVSYVGNLNIYSEGFYWFTSSHVELINSASEALVFMEEYYPNILSKRELIYGGFGEDDFFQYIGKYNEAK</sequence>
<evidence type="ECO:0000256" key="1">
    <source>
        <dbReference type="SAM" id="SignalP"/>
    </source>
</evidence>
<proteinExistence type="predicted"/>
<keyword evidence="1" id="KW-0732">Signal</keyword>
<dbReference type="PROSITE" id="PS51257">
    <property type="entry name" value="PROKAR_LIPOPROTEIN"/>
    <property type="match status" value="1"/>
</dbReference>
<gene>
    <name evidence="2" type="ORF">SAMN05660429_01303</name>
</gene>
<dbReference type="STRING" id="349064.SAMN05660429_01303"/>
<feature type="chain" id="PRO_5011692365" description="DUF2846 domain-containing protein" evidence="1">
    <location>
        <begin position="18"/>
        <end position="180"/>
    </location>
</feature>
<protein>
    <recommendedName>
        <fullName evidence="4">DUF2846 domain-containing protein</fullName>
    </recommendedName>
</protein>
<accession>A0A1I0CRX9</accession>